<dbReference type="SUPFAM" id="SSF53955">
    <property type="entry name" value="Lysozyme-like"/>
    <property type="match status" value="1"/>
</dbReference>
<evidence type="ECO:0000313" key="4">
    <source>
        <dbReference type="Proteomes" id="UP001254608"/>
    </source>
</evidence>
<accession>A0ABU2WHR8</accession>
<feature type="domain" description="LysM" evidence="2">
    <location>
        <begin position="478"/>
        <end position="522"/>
    </location>
</feature>
<keyword evidence="4" id="KW-1185">Reference proteome</keyword>
<feature type="domain" description="LysM" evidence="2">
    <location>
        <begin position="534"/>
        <end position="578"/>
    </location>
</feature>
<gene>
    <name evidence="3" type="ORF">RM530_06910</name>
</gene>
<feature type="domain" description="LysM" evidence="2">
    <location>
        <begin position="408"/>
        <end position="452"/>
    </location>
</feature>
<feature type="domain" description="LysM" evidence="2">
    <location>
        <begin position="603"/>
        <end position="647"/>
    </location>
</feature>
<dbReference type="SMART" id="SM00257">
    <property type="entry name" value="LysM"/>
    <property type="match status" value="4"/>
</dbReference>
<feature type="chain" id="PRO_5046550553" evidence="1">
    <location>
        <begin position="21"/>
        <end position="650"/>
    </location>
</feature>
<dbReference type="EMBL" id="JAVRIC010000007">
    <property type="protein sequence ID" value="MDT0497095.1"/>
    <property type="molecule type" value="Genomic_DNA"/>
</dbReference>
<evidence type="ECO:0000259" key="2">
    <source>
        <dbReference type="PROSITE" id="PS51782"/>
    </source>
</evidence>
<protein>
    <submittedName>
        <fullName evidence="3">LysM peptidoglycan-binding domain-containing protein</fullName>
    </submittedName>
</protein>
<dbReference type="Pfam" id="PF01464">
    <property type="entry name" value="SLT"/>
    <property type="match status" value="1"/>
</dbReference>
<dbReference type="Pfam" id="PF01476">
    <property type="entry name" value="LysM"/>
    <property type="match status" value="4"/>
</dbReference>
<dbReference type="InterPro" id="IPR036779">
    <property type="entry name" value="LysM_dom_sf"/>
</dbReference>
<dbReference type="SUPFAM" id="SSF54106">
    <property type="entry name" value="LysM domain"/>
    <property type="match status" value="4"/>
</dbReference>
<proteinExistence type="predicted"/>
<dbReference type="CDD" id="cd00118">
    <property type="entry name" value="LysM"/>
    <property type="match status" value="4"/>
</dbReference>
<dbReference type="Gene3D" id="3.10.350.10">
    <property type="entry name" value="LysM domain"/>
    <property type="match status" value="4"/>
</dbReference>
<dbReference type="InterPro" id="IPR023346">
    <property type="entry name" value="Lysozyme-like_dom_sf"/>
</dbReference>
<dbReference type="InterPro" id="IPR008258">
    <property type="entry name" value="Transglycosylase_SLT_dom_1"/>
</dbReference>
<dbReference type="CDD" id="cd16894">
    <property type="entry name" value="MltD-like"/>
    <property type="match status" value="1"/>
</dbReference>
<evidence type="ECO:0000313" key="3">
    <source>
        <dbReference type="EMBL" id="MDT0497095.1"/>
    </source>
</evidence>
<dbReference type="InterPro" id="IPR018392">
    <property type="entry name" value="LysM"/>
</dbReference>
<evidence type="ECO:0000256" key="1">
    <source>
        <dbReference type="SAM" id="SignalP"/>
    </source>
</evidence>
<name>A0ABU2WHR8_9GAMM</name>
<reference evidence="3 4" key="1">
    <citation type="submission" date="2023-09" db="EMBL/GenBank/DDBJ databases">
        <authorList>
            <person name="Rey-Velasco X."/>
        </authorList>
    </citation>
    <scope>NUCLEOTIDE SEQUENCE [LARGE SCALE GENOMIC DNA]</scope>
    <source>
        <strain evidence="3 4">W345</strain>
    </source>
</reference>
<dbReference type="PROSITE" id="PS51782">
    <property type="entry name" value="LYSM"/>
    <property type="match status" value="4"/>
</dbReference>
<keyword evidence="1" id="KW-0732">Signal</keyword>
<feature type="signal peptide" evidence="1">
    <location>
        <begin position="1"/>
        <end position="20"/>
    </location>
</feature>
<comment type="caution">
    <text evidence="3">The sequence shown here is derived from an EMBL/GenBank/DDBJ whole genome shotgun (WGS) entry which is preliminary data.</text>
</comment>
<dbReference type="PANTHER" id="PTHR33734:SF22">
    <property type="entry name" value="MEMBRANE-BOUND LYTIC MUREIN TRANSGLYCOSYLASE D"/>
    <property type="match status" value="1"/>
</dbReference>
<dbReference type="Proteomes" id="UP001254608">
    <property type="component" value="Unassembled WGS sequence"/>
</dbReference>
<sequence>MRLIATILVGASLFTGAASAASETTLKTSKEDAVFPRPAQLEGAVSFWRKIFAEYSENQVVIHSMDYPNKIYGVLDYRDDAARGVDKTTIRTRAREDERAARDKIERLLKLVHANRKTPQKLDPEARKVYELFADIDDPNVYRDQLDRVRSQRGLRERTGNAMAVSGRYLPNMEAVFKSYQLPVGLTRLPLVESSFNVDAYSKVGAAGIWQFMPSSARIYMRLDEVVDDRRDPWFATDGAARHLRDDYALLQQWPLAVTAYNYGRMGLARALKAVDGSTLEDLLDDFDGRRFGFASRNFYAEFLAALDVARNRDRYYKDVQPEKRLDFDVITTANYVPYETLRELASIDEASFRRLNPAYQDEVVAGKLYIPPHHEVRVPAGLGKTFKLAYAGLGQGRVFDRQRVYWIQHRVARGETLGGIAHRYGSSIRDIQQANGIRNPRLIRIGQTIKVPPRDTPRDSSGVVIAAAAPSLQSTVLQHRIASGDTLGAIARRYGSSVSDIQRANGISDPRLIRIGQTIKVPASGVSAQAAVMTHRVRSGDTLGGIADRYDTTVSALKALNGISNPRSLRSGQVIRLQEAATADGGLQELAYSKASSEPSYRLHRVESGQTLSAISRRYGISSARLSSYNGLTDPDQVRAGTLLKVPER</sequence>
<dbReference type="Gene3D" id="1.10.530.10">
    <property type="match status" value="1"/>
</dbReference>
<dbReference type="PANTHER" id="PTHR33734">
    <property type="entry name" value="LYSM DOMAIN-CONTAINING GPI-ANCHORED PROTEIN 2"/>
    <property type="match status" value="1"/>
</dbReference>
<dbReference type="RefSeq" id="WP_311364488.1">
    <property type="nucleotide sequence ID" value="NZ_JAVRIC010000007.1"/>
</dbReference>
<organism evidence="3 4">
    <name type="scientific">Banduia mediterranea</name>
    <dbReference type="NCBI Taxonomy" id="3075609"/>
    <lineage>
        <taxon>Bacteria</taxon>
        <taxon>Pseudomonadati</taxon>
        <taxon>Pseudomonadota</taxon>
        <taxon>Gammaproteobacteria</taxon>
        <taxon>Nevskiales</taxon>
        <taxon>Algiphilaceae</taxon>
        <taxon>Banduia</taxon>
    </lineage>
</organism>